<keyword evidence="1" id="KW-0812">Transmembrane</keyword>
<protein>
    <submittedName>
        <fullName evidence="2">Uncharacterized protein</fullName>
    </submittedName>
</protein>
<feature type="transmembrane region" description="Helical" evidence="1">
    <location>
        <begin position="45"/>
        <end position="69"/>
    </location>
</feature>
<feature type="transmembrane region" description="Helical" evidence="1">
    <location>
        <begin position="239"/>
        <end position="260"/>
    </location>
</feature>
<reference evidence="2 3" key="1">
    <citation type="submission" date="2016-01" db="EMBL/GenBank/DDBJ databases">
        <title>Whole genome sequence and analysis of Micromonospora rosaria DSM 803, which can produce antibacterial substance rosamicin.</title>
        <authorList>
            <person name="Yang H."/>
            <person name="He X."/>
            <person name="Zhu D."/>
        </authorList>
    </citation>
    <scope>NUCLEOTIDE SEQUENCE [LARGE SCALE GENOMIC DNA]</scope>
    <source>
        <strain evidence="2 3">DSM 803</strain>
    </source>
</reference>
<keyword evidence="1" id="KW-0472">Membrane</keyword>
<dbReference type="RefSeq" id="WP_067360522.1">
    <property type="nucleotide sequence ID" value="NZ_JBIUBN010000015.1"/>
</dbReference>
<evidence type="ECO:0000313" key="2">
    <source>
        <dbReference type="EMBL" id="KXK63059.1"/>
    </source>
</evidence>
<accession>A0A136PX38</accession>
<gene>
    <name evidence="2" type="ORF">AWW66_05295</name>
</gene>
<keyword evidence="3" id="KW-1185">Reference proteome</keyword>
<comment type="caution">
    <text evidence="2">The sequence shown here is derived from an EMBL/GenBank/DDBJ whole genome shotgun (WGS) entry which is preliminary data.</text>
</comment>
<dbReference type="Proteomes" id="UP000070620">
    <property type="component" value="Unassembled WGS sequence"/>
</dbReference>
<dbReference type="OrthoDB" id="3402382at2"/>
<feature type="transmembrane region" description="Helical" evidence="1">
    <location>
        <begin position="98"/>
        <end position="117"/>
    </location>
</feature>
<sequence>MSRILGIELRRCGALLAGAATAAIGVTGLYVLALTGQTALWDQQWNILAFFQRIMLVIIWPLALAAGAWQAGRDRRNRVEELLGTTPAPRWQRMRPSAVVTAACLAAGYLLVLAGGAPKVAAVAGYPGTGWPAVTLVGVLALVAAGWLGLGVGRLLPYAYTPAVLGVGSLAALLVAVEATRPSEITDPGAALLLPFFTSTISEFEMVAGPVSTGQAWWFGGLAAGGLVLYLATSPLARLLAVVPPALGLALAAPMLTVPLEKAFPADPAAVAEVCTTDDGPRVCVTAAHSRRLPALAAPAREALRLLAKLPDPPVSVHEAVPDPGRAQPAAEAWVDGDNLGQTREPAELTARILAGAGTPLCVRPDEDAYLDVLRARSVAAAWLHGSHPVPGQHFFGTEQAVRDEMWQTFTALPADEQVRRVAAVRAAGLTCGDQAAALGVGAGR</sequence>
<evidence type="ECO:0000256" key="1">
    <source>
        <dbReference type="SAM" id="Phobius"/>
    </source>
</evidence>
<keyword evidence="1" id="KW-1133">Transmembrane helix</keyword>
<organism evidence="2 3">
    <name type="scientific">Micromonospora rosaria</name>
    <dbReference type="NCBI Taxonomy" id="47874"/>
    <lineage>
        <taxon>Bacteria</taxon>
        <taxon>Bacillati</taxon>
        <taxon>Actinomycetota</taxon>
        <taxon>Actinomycetes</taxon>
        <taxon>Micromonosporales</taxon>
        <taxon>Micromonosporaceae</taxon>
        <taxon>Micromonospora</taxon>
    </lineage>
</organism>
<feature type="transmembrane region" description="Helical" evidence="1">
    <location>
        <begin position="129"/>
        <end position="150"/>
    </location>
</feature>
<feature type="transmembrane region" description="Helical" evidence="1">
    <location>
        <begin position="12"/>
        <end position="33"/>
    </location>
</feature>
<dbReference type="AlphaFoldDB" id="A0A136PX38"/>
<proteinExistence type="predicted"/>
<evidence type="ECO:0000313" key="3">
    <source>
        <dbReference type="Proteomes" id="UP000070620"/>
    </source>
</evidence>
<name>A0A136PX38_9ACTN</name>
<feature type="transmembrane region" description="Helical" evidence="1">
    <location>
        <begin position="157"/>
        <end position="177"/>
    </location>
</feature>
<dbReference type="EMBL" id="LRQV01000010">
    <property type="protein sequence ID" value="KXK63059.1"/>
    <property type="molecule type" value="Genomic_DNA"/>
</dbReference>
<feature type="transmembrane region" description="Helical" evidence="1">
    <location>
        <begin position="216"/>
        <end position="232"/>
    </location>
</feature>